<name>A0ABN9PN31_9DINO</name>
<feature type="non-terminal residue" evidence="2">
    <location>
        <position position="343"/>
    </location>
</feature>
<feature type="region of interest" description="Disordered" evidence="1">
    <location>
        <begin position="242"/>
        <end position="295"/>
    </location>
</feature>
<feature type="compositionally biased region" description="Basic and acidic residues" evidence="1">
    <location>
        <begin position="247"/>
        <end position="261"/>
    </location>
</feature>
<dbReference type="Proteomes" id="UP001189429">
    <property type="component" value="Unassembled WGS sequence"/>
</dbReference>
<accession>A0ABN9PN31</accession>
<evidence type="ECO:0000313" key="3">
    <source>
        <dbReference type="Proteomes" id="UP001189429"/>
    </source>
</evidence>
<sequence>MIGKHAFLHCVCCGKWAWKRRLIKQQGACAVCGTVLHGWTTSENGTWHQRWAVDSVSWPKLGPKGCGAGGCGKASPPPAVDAVMVNASAPAGLESDPEAAHLAIPFKSLAASKRTAPPPKPAHAVLKEATTECSRKQEALHSAARSAERATLQLERARWAFTKASDEMVETECQRLQALKAAGTCVNDKDAACFLKVDRELFESLDELEPADKRALETVQKQLEGVARQANEKQKEFQVLLGQARPARKEAATKRRRRDEGGAAVRGDGDPASLASGAAVASPGGSASRAAAGESDRMQWQLAGGVVKSAAEDSSLDVFFGKITERGPQAARCLVQQQERRVA</sequence>
<evidence type="ECO:0000313" key="2">
    <source>
        <dbReference type="EMBL" id="CAK0793103.1"/>
    </source>
</evidence>
<evidence type="ECO:0000256" key="1">
    <source>
        <dbReference type="SAM" id="MobiDB-lite"/>
    </source>
</evidence>
<feature type="compositionally biased region" description="Low complexity" evidence="1">
    <location>
        <begin position="272"/>
        <end position="293"/>
    </location>
</feature>
<dbReference type="EMBL" id="CAUYUJ010000901">
    <property type="protein sequence ID" value="CAK0793103.1"/>
    <property type="molecule type" value="Genomic_DNA"/>
</dbReference>
<reference evidence="2" key="1">
    <citation type="submission" date="2023-10" db="EMBL/GenBank/DDBJ databases">
        <authorList>
            <person name="Chen Y."/>
            <person name="Shah S."/>
            <person name="Dougan E. K."/>
            <person name="Thang M."/>
            <person name="Chan C."/>
        </authorList>
    </citation>
    <scope>NUCLEOTIDE SEQUENCE [LARGE SCALE GENOMIC DNA]</scope>
</reference>
<organism evidence="2 3">
    <name type="scientific">Prorocentrum cordatum</name>
    <dbReference type="NCBI Taxonomy" id="2364126"/>
    <lineage>
        <taxon>Eukaryota</taxon>
        <taxon>Sar</taxon>
        <taxon>Alveolata</taxon>
        <taxon>Dinophyceae</taxon>
        <taxon>Prorocentrales</taxon>
        <taxon>Prorocentraceae</taxon>
        <taxon>Prorocentrum</taxon>
    </lineage>
</organism>
<keyword evidence="3" id="KW-1185">Reference proteome</keyword>
<comment type="caution">
    <text evidence="2">The sequence shown here is derived from an EMBL/GenBank/DDBJ whole genome shotgun (WGS) entry which is preliminary data.</text>
</comment>
<gene>
    <name evidence="2" type="ORF">PCOR1329_LOCUS3513</name>
</gene>
<proteinExistence type="predicted"/>
<protein>
    <submittedName>
        <fullName evidence="2">Uncharacterized protein</fullName>
    </submittedName>
</protein>